<evidence type="ECO:0000313" key="9">
    <source>
        <dbReference type="Proteomes" id="UP001204015"/>
    </source>
</evidence>
<name>A0ABT1BUT6_9BACT</name>
<feature type="domain" description="Pseudouridine synthase II N-terminal" evidence="6">
    <location>
        <begin position="34"/>
        <end position="182"/>
    </location>
</feature>
<dbReference type="InterPro" id="IPR032819">
    <property type="entry name" value="TruB_C"/>
</dbReference>
<feature type="active site" description="Nucleophile" evidence="5">
    <location>
        <position position="47"/>
    </location>
</feature>
<dbReference type="PANTHER" id="PTHR13767:SF2">
    <property type="entry name" value="PSEUDOURIDYLATE SYNTHASE TRUB1"/>
    <property type="match status" value="1"/>
</dbReference>
<dbReference type="PANTHER" id="PTHR13767">
    <property type="entry name" value="TRNA-PSEUDOURIDINE SYNTHASE"/>
    <property type="match status" value="1"/>
</dbReference>
<evidence type="ECO:0000259" key="7">
    <source>
        <dbReference type="Pfam" id="PF16198"/>
    </source>
</evidence>
<dbReference type="HAMAP" id="MF_01080">
    <property type="entry name" value="TruB_bact"/>
    <property type="match status" value="1"/>
</dbReference>
<evidence type="ECO:0000256" key="4">
    <source>
        <dbReference type="ARBA" id="ARBA00023235"/>
    </source>
</evidence>
<dbReference type="NCBIfam" id="TIGR00431">
    <property type="entry name" value="TruB"/>
    <property type="match status" value="1"/>
</dbReference>
<evidence type="ECO:0000256" key="2">
    <source>
        <dbReference type="ARBA" id="ARBA00005642"/>
    </source>
</evidence>
<sequence length="250" mass="28246">MDFLKGEIFAIDKPYRISSFGALAHVRYLLRKTLHQHVKIGHAGTLDPLATGVLVLCTGKMTKQIERLQQGPKEYIASLQFGATTPSYDREQTVDHTFPTRQISEDRIREALHSFEGDILQTPPSYSAVKINGDRAYSLRRSGQEVKLKPKLVHIEKIELLDFNPTVMQLTIRVACGKGTYIRALARDLGRKLDSGAFLTSLRRTRSSGFTLDDCIDFENLKSWLEDVMGPEDNESNNLLCEKKGEHELI</sequence>
<proteinExistence type="inferred from homology"/>
<dbReference type="CDD" id="cd02573">
    <property type="entry name" value="PseudoU_synth_EcTruB"/>
    <property type="match status" value="1"/>
</dbReference>
<evidence type="ECO:0000313" key="8">
    <source>
        <dbReference type="EMBL" id="MCO6024840.1"/>
    </source>
</evidence>
<organism evidence="8 9">
    <name type="scientific">Segatella cerevisiae</name>
    <dbReference type="NCBI Taxonomy" id="2053716"/>
    <lineage>
        <taxon>Bacteria</taxon>
        <taxon>Pseudomonadati</taxon>
        <taxon>Bacteroidota</taxon>
        <taxon>Bacteroidia</taxon>
        <taxon>Bacteroidales</taxon>
        <taxon>Prevotellaceae</taxon>
        <taxon>Segatella</taxon>
    </lineage>
</organism>
<evidence type="ECO:0000256" key="3">
    <source>
        <dbReference type="ARBA" id="ARBA00022694"/>
    </source>
</evidence>
<dbReference type="InterPro" id="IPR020103">
    <property type="entry name" value="PsdUridine_synth_cat_dom_sf"/>
</dbReference>
<gene>
    <name evidence="5 8" type="primary">truB</name>
    <name evidence="8" type="ORF">NG821_03100</name>
</gene>
<evidence type="ECO:0000256" key="1">
    <source>
        <dbReference type="ARBA" id="ARBA00000385"/>
    </source>
</evidence>
<evidence type="ECO:0000256" key="5">
    <source>
        <dbReference type="HAMAP-Rule" id="MF_01080"/>
    </source>
</evidence>
<comment type="catalytic activity">
    <reaction evidence="1 5">
        <text>uridine(55) in tRNA = pseudouridine(55) in tRNA</text>
        <dbReference type="Rhea" id="RHEA:42532"/>
        <dbReference type="Rhea" id="RHEA-COMP:10101"/>
        <dbReference type="Rhea" id="RHEA-COMP:10102"/>
        <dbReference type="ChEBI" id="CHEBI:65314"/>
        <dbReference type="ChEBI" id="CHEBI:65315"/>
        <dbReference type="EC" id="5.4.99.25"/>
    </reaction>
</comment>
<keyword evidence="3 5" id="KW-0819">tRNA processing</keyword>
<protein>
    <recommendedName>
        <fullName evidence="5">tRNA pseudouridine synthase B</fullName>
        <ecNumber evidence="5">5.4.99.25</ecNumber>
    </recommendedName>
    <alternativeName>
        <fullName evidence="5">tRNA pseudouridine(55) synthase</fullName>
        <shortName evidence="5">Psi55 synthase</shortName>
    </alternativeName>
    <alternativeName>
        <fullName evidence="5">tRNA pseudouridylate synthase</fullName>
    </alternativeName>
    <alternativeName>
        <fullName evidence="5">tRNA-uridine isomerase</fullName>
    </alternativeName>
</protein>
<comment type="similarity">
    <text evidence="2 5">Belongs to the pseudouridine synthase TruB family. Type 1 subfamily.</text>
</comment>
<dbReference type="Pfam" id="PF16198">
    <property type="entry name" value="TruB_C_2"/>
    <property type="match status" value="1"/>
</dbReference>
<keyword evidence="4 5" id="KW-0413">Isomerase</keyword>
<comment type="function">
    <text evidence="5">Responsible for synthesis of pseudouridine from uracil-55 in the psi GC loop of transfer RNAs.</text>
</comment>
<keyword evidence="9" id="KW-1185">Reference proteome</keyword>
<dbReference type="Pfam" id="PF01509">
    <property type="entry name" value="TruB_N"/>
    <property type="match status" value="1"/>
</dbReference>
<dbReference type="RefSeq" id="WP_252760239.1">
    <property type="nucleotide sequence ID" value="NZ_JAMXLY010000007.1"/>
</dbReference>
<accession>A0ABT1BUT6</accession>
<dbReference type="InterPro" id="IPR014780">
    <property type="entry name" value="tRNA_psdUridine_synth_TruB"/>
</dbReference>
<evidence type="ECO:0000259" key="6">
    <source>
        <dbReference type="Pfam" id="PF01509"/>
    </source>
</evidence>
<dbReference type="InterPro" id="IPR002501">
    <property type="entry name" value="PsdUridine_synth_N"/>
</dbReference>
<comment type="caution">
    <text evidence="8">The sequence shown here is derived from an EMBL/GenBank/DDBJ whole genome shotgun (WGS) entry which is preliminary data.</text>
</comment>
<dbReference type="Gene3D" id="3.30.2350.10">
    <property type="entry name" value="Pseudouridine synthase"/>
    <property type="match status" value="1"/>
</dbReference>
<dbReference type="SUPFAM" id="SSF55120">
    <property type="entry name" value="Pseudouridine synthase"/>
    <property type="match status" value="1"/>
</dbReference>
<dbReference type="EC" id="5.4.99.25" evidence="5"/>
<dbReference type="GO" id="GO:0160148">
    <property type="term" value="F:tRNA pseudouridine(55) synthase activity"/>
    <property type="evidence" value="ECO:0007669"/>
    <property type="project" value="UniProtKB-EC"/>
</dbReference>
<dbReference type="Proteomes" id="UP001204015">
    <property type="component" value="Unassembled WGS sequence"/>
</dbReference>
<reference evidence="8 9" key="1">
    <citation type="submission" date="2022-06" db="EMBL/GenBank/DDBJ databases">
        <title>A taxonomic note on the genus Prevotella: Description of four novel genera and emended description of the genera Hallella and Xylanibacter.</title>
        <authorList>
            <person name="Hitch T.C.A."/>
        </authorList>
    </citation>
    <scope>NUCLEOTIDE SEQUENCE [LARGE SCALE GENOMIC DNA]</scope>
    <source>
        <strain evidence="8 9">DSM 100619</strain>
    </source>
</reference>
<dbReference type="EMBL" id="JAMXLY010000007">
    <property type="protein sequence ID" value="MCO6024840.1"/>
    <property type="molecule type" value="Genomic_DNA"/>
</dbReference>
<feature type="domain" description="tRNA pseudouridylate synthase B C-terminal" evidence="7">
    <location>
        <begin position="183"/>
        <end position="224"/>
    </location>
</feature>